<gene>
    <name evidence="4" type="ORF">ECRASSUSDP1_LOCUS18855</name>
</gene>
<dbReference type="GO" id="GO:0035861">
    <property type="term" value="C:site of double-strand break"/>
    <property type="evidence" value="ECO:0007669"/>
    <property type="project" value="TreeGrafter"/>
</dbReference>
<keyword evidence="5" id="KW-1185">Reference proteome</keyword>
<dbReference type="GO" id="GO:0003697">
    <property type="term" value="F:single-stranded DNA binding"/>
    <property type="evidence" value="ECO:0007669"/>
    <property type="project" value="TreeGrafter"/>
</dbReference>
<dbReference type="AlphaFoldDB" id="A0AAD1XRI4"/>
<comment type="caution">
    <text evidence="4">The sequence shown here is derived from an EMBL/GenBank/DDBJ whole genome shotgun (WGS) entry which is preliminary data.</text>
</comment>
<keyword evidence="3" id="KW-0539">Nucleus</keyword>
<evidence type="ECO:0000256" key="2">
    <source>
        <dbReference type="ARBA" id="ARBA00023125"/>
    </source>
</evidence>
<dbReference type="GO" id="GO:0000724">
    <property type="term" value="P:double-strand break repair via homologous recombination"/>
    <property type="evidence" value="ECO:0007669"/>
    <property type="project" value="TreeGrafter"/>
</dbReference>
<protein>
    <submittedName>
        <fullName evidence="4">Uncharacterized protein</fullName>
    </submittedName>
</protein>
<dbReference type="InterPro" id="IPR012340">
    <property type="entry name" value="NA-bd_OB-fold"/>
</dbReference>
<sequence length="253" mass="28569">MFDMNQGGGYFGGASAMDPGMKSKPMESEKRKSRMFVPVTIRMINDSSPRPDDIFEIDGAPINEVIIVGRIIKKDEQPTRTSFEINDNTGAFTVIYYHREEGQVPTALKDFVYEQFCYVKIYGTIRSFKEQKAIVGTHIHRIVDYDELTNHLLQTFTSHCIRKKGVLSEKELQGHTGSGKKAERNLDETKKLILSTIKNLTNNGGGLVYREKVRSILSGKMDEAEFSKGIDSLVDDMLLISTDNKQTFTLVVK</sequence>
<keyword evidence="2" id="KW-0238">DNA-binding</keyword>
<evidence type="ECO:0000256" key="1">
    <source>
        <dbReference type="ARBA" id="ARBA00004123"/>
    </source>
</evidence>
<accession>A0AAD1XRI4</accession>
<evidence type="ECO:0000313" key="4">
    <source>
        <dbReference type="EMBL" id="CAI2377469.1"/>
    </source>
</evidence>
<dbReference type="PANTHER" id="PTHR13989:SF16">
    <property type="entry name" value="REPLICATION PROTEIN A2"/>
    <property type="match status" value="1"/>
</dbReference>
<dbReference type="EMBL" id="CAMPGE010019111">
    <property type="protein sequence ID" value="CAI2377469.1"/>
    <property type="molecule type" value="Genomic_DNA"/>
</dbReference>
<dbReference type="InterPro" id="IPR040260">
    <property type="entry name" value="RFA2-like"/>
</dbReference>
<comment type="subcellular location">
    <subcellularLocation>
        <location evidence="1">Nucleus</location>
    </subcellularLocation>
</comment>
<evidence type="ECO:0000313" key="5">
    <source>
        <dbReference type="Proteomes" id="UP001295684"/>
    </source>
</evidence>
<organism evidence="4 5">
    <name type="scientific">Euplotes crassus</name>
    <dbReference type="NCBI Taxonomy" id="5936"/>
    <lineage>
        <taxon>Eukaryota</taxon>
        <taxon>Sar</taxon>
        <taxon>Alveolata</taxon>
        <taxon>Ciliophora</taxon>
        <taxon>Intramacronucleata</taxon>
        <taxon>Spirotrichea</taxon>
        <taxon>Hypotrichia</taxon>
        <taxon>Euplotida</taxon>
        <taxon>Euplotidae</taxon>
        <taxon>Moneuplotes</taxon>
    </lineage>
</organism>
<evidence type="ECO:0000256" key="3">
    <source>
        <dbReference type="ARBA" id="ARBA00023242"/>
    </source>
</evidence>
<proteinExistence type="predicted"/>
<dbReference type="Proteomes" id="UP001295684">
    <property type="component" value="Unassembled WGS sequence"/>
</dbReference>
<dbReference type="PANTHER" id="PTHR13989">
    <property type="entry name" value="REPLICATION PROTEIN A-RELATED"/>
    <property type="match status" value="1"/>
</dbReference>
<dbReference type="SUPFAM" id="SSF50249">
    <property type="entry name" value="Nucleic acid-binding proteins"/>
    <property type="match status" value="1"/>
</dbReference>
<dbReference type="GO" id="GO:0005662">
    <property type="term" value="C:DNA replication factor A complex"/>
    <property type="evidence" value="ECO:0007669"/>
    <property type="project" value="TreeGrafter"/>
</dbReference>
<dbReference type="Gene3D" id="2.40.50.140">
    <property type="entry name" value="Nucleic acid-binding proteins"/>
    <property type="match status" value="1"/>
</dbReference>
<dbReference type="GO" id="GO:0006289">
    <property type="term" value="P:nucleotide-excision repair"/>
    <property type="evidence" value="ECO:0007669"/>
    <property type="project" value="TreeGrafter"/>
</dbReference>
<name>A0AAD1XRI4_EUPCR</name>
<dbReference type="GO" id="GO:0006260">
    <property type="term" value="P:DNA replication"/>
    <property type="evidence" value="ECO:0007669"/>
    <property type="project" value="TreeGrafter"/>
</dbReference>
<dbReference type="GO" id="GO:0000781">
    <property type="term" value="C:chromosome, telomeric region"/>
    <property type="evidence" value="ECO:0007669"/>
    <property type="project" value="TreeGrafter"/>
</dbReference>
<reference evidence="4" key="1">
    <citation type="submission" date="2023-07" db="EMBL/GenBank/DDBJ databases">
        <authorList>
            <consortium name="AG Swart"/>
            <person name="Singh M."/>
            <person name="Singh A."/>
            <person name="Seah K."/>
            <person name="Emmerich C."/>
        </authorList>
    </citation>
    <scope>NUCLEOTIDE SEQUENCE</scope>
    <source>
        <strain evidence="4">DP1</strain>
    </source>
</reference>